<protein>
    <submittedName>
        <fullName evidence="2">Uncharacterized protein</fullName>
    </submittedName>
</protein>
<dbReference type="EMBL" id="VSWD01000003">
    <property type="protein sequence ID" value="KAK3106115.1"/>
    <property type="molecule type" value="Genomic_DNA"/>
</dbReference>
<dbReference type="AlphaFoldDB" id="A0AA89C900"/>
<accession>A0AA89C900</accession>
<sequence length="666" mass="75779">DSEGDCFSQATNASNWSAEEGVNDLDNINHAVSLLSHGTTSPVRAQLSISLETAKESTIRYYKRKADEACNYFCKLIAPTQGKKLKSLVSNDLSSNEDSSFDTLDNIKKLFENSNDSMVRTQILSVVVNQYSKAELFFELIPGLTKHQIDKARKHAFMFGPGKKDETAVSTTLHRQKMDRTKMVHAVEFFSDPSYTQIVSYGTKDMTLDSGQVVIIPHVIRTVMNSTLISLYKSFCNETDSTPLGDSSLFTILKACASSKRTCLKGVDNIAEDGSVAFECLISLVSKLTKSEQWKKSIISKLKNSKIYMKTDYKLHIQKEDECAFHCQKWALSDPKCDIYRSTCAHEHSNTCSKCTLLDEAIQEIKFAIEDSESNDKDIFHQDVDQSVRQIKEWRSHILRTVNQDDARQDILSSLTSNQTLIIMDWAMKYLPQMYREKMTDWFGQKGMHWHVTVCIFLDEQGQPKHKTFTHLLDQVKQDYFAVVSLLEHTLVTLKKQLPHIQEAFIRSDNAGCYHCGNMWFSMRDVSDRSVGSNIENCDCEPMGWALKKERKNVRFSQKVKNYLTTLFNKGAASGKKENAVNVAKEMRTVKTMESKCFLQMSGCSPVRYHLSSQDLRMNSRQGKQGNSRQSGPKNKERESQVETDEDLQAILHLLDNEGVLENLEK</sequence>
<comment type="caution">
    <text evidence="2">The sequence shown here is derived from an EMBL/GenBank/DDBJ whole genome shotgun (WGS) entry which is preliminary data.</text>
</comment>
<name>A0AA89C900_PINIB</name>
<proteinExistence type="predicted"/>
<evidence type="ECO:0000313" key="2">
    <source>
        <dbReference type="EMBL" id="KAK3106115.1"/>
    </source>
</evidence>
<gene>
    <name evidence="2" type="ORF">FSP39_013049</name>
</gene>
<evidence type="ECO:0000313" key="3">
    <source>
        <dbReference type="Proteomes" id="UP001186944"/>
    </source>
</evidence>
<dbReference type="Proteomes" id="UP001186944">
    <property type="component" value="Unassembled WGS sequence"/>
</dbReference>
<feature type="non-terminal residue" evidence="2">
    <location>
        <position position="1"/>
    </location>
</feature>
<organism evidence="2 3">
    <name type="scientific">Pinctada imbricata</name>
    <name type="common">Atlantic pearl-oyster</name>
    <name type="synonym">Pinctada martensii</name>
    <dbReference type="NCBI Taxonomy" id="66713"/>
    <lineage>
        <taxon>Eukaryota</taxon>
        <taxon>Metazoa</taxon>
        <taxon>Spiralia</taxon>
        <taxon>Lophotrochozoa</taxon>
        <taxon>Mollusca</taxon>
        <taxon>Bivalvia</taxon>
        <taxon>Autobranchia</taxon>
        <taxon>Pteriomorphia</taxon>
        <taxon>Pterioida</taxon>
        <taxon>Pterioidea</taxon>
        <taxon>Pteriidae</taxon>
        <taxon>Pinctada</taxon>
    </lineage>
</organism>
<dbReference type="PANTHER" id="PTHR33845">
    <property type="entry name" value="C2H2-TYPE DOMAIN-CONTAINING PROTEIN"/>
    <property type="match status" value="1"/>
</dbReference>
<evidence type="ECO:0000256" key="1">
    <source>
        <dbReference type="SAM" id="MobiDB-lite"/>
    </source>
</evidence>
<dbReference type="PANTHER" id="PTHR33845:SF1">
    <property type="entry name" value="C2H2-TYPE DOMAIN-CONTAINING PROTEIN"/>
    <property type="match status" value="1"/>
</dbReference>
<feature type="region of interest" description="Disordered" evidence="1">
    <location>
        <begin position="617"/>
        <end position="647"/>
    </location>
</feature>
<feature type="compositionally biased region" description="Polar residues" evidence="1">
    <location>
        <begin position="617"/>
        <end position="633"/>
    </location>
</feature>
<keyword evidence="3" id="KW-1185">Reference proteome</keyword>
<reference evidence="2" key="1">
    <citation type="submission" date="2019-08" db="EMBL/GenBank/DDBJ databases">
        <title>The improved chromosome-level genome for the pearl oyster Pinctada fucata martensii using PacBio sequencing and Hi-C.</title>
        <authorList>
            <person name="Zheng Z."/>
        </authorList>
    </citation>
    <scope>NUCLEOTIDE SEQUENCE</scope>
    <source>
        <strain evidence="2">ZZ-2019</strain>
        <tissue evidence="2">Adductor muscle</tissue>
    </source>
</reference>